<evidence type="ECO:0000313" key="2">
    <source>
        <dbReference type="EMBL" id="CAL1588500.1"/>
    </source>
</evidence>
<accession>A0AAV2KEY0</accession>
<reference evidence="2 3" key="1">
    <citation type="submission" date="2024-04" db="EMBL/GenBank/DDBJ databases">
        <authorList>
            <person name="Waldvogel A.-M."/>
            <person name="Schoenle A."/>
        </authorList>
    </citation>
    <scope>NUCLEOTIDE SEQUENCE [LARGE SCALE GENOMIC DNA]</scope>
</reference>
<feature type="region of interest" description="Disordered" evidence="1">
    <location>
        <begin position="336"/>
        <end position="358"/>
    </location>
</feature>
<evidence type="ECO:0000256" key="1">
    <source>
        <dbReference type="SAM" id="MobiDB-lite"/>
    </source>
</evidence>
<keyword evidence="3" id="KW-1185">Reference proteome</keyword>
<dbReference type="Proteomes" id="UP001497482">
    <property type="component" value="Chromosome 18"/>
</dbReference>
<evidence type="ECO:0000313" key="3">
    <source>
        <dbReference type="Proteomes" id="UP001497482"/>
    </source>
</evidence>
<name>A0AAV2KEY0_KNICA</name>
<proteinExistence type="predicted"/>
<dbReference type="GO" id="GO:0005944">
    <property type="term" value="C:phosphatidylinositol 3-kinase complex, class IB"/>
    <property type="evidence" value="ECO:0007669"/>
    <property type="project" value="InterPro"/>
</dbReference>
<dbReference type="GO" id="GO:0007186">
    <property type="term" value="P:G protein-coupled receptor signaling pathway"/>
    <property type="evidence" value="ECO:0007669"/>
    <property type="project" value="TreeGrafter"/>
</dbReference>
<protein>
    <recommendedName>
        <fullName evidence="4">Phosphoinositide 3-kinase regulatory subunit 6</fullName>
    </recommendedName>
</protein>
<dbReference type="EMBL" id="OZ035840">
    <property type="protein sequence ID" value="CAL1588500.1"/>
    <property type="molecule type" value="Genomic_DNA"/>
</dbReference>
<organism evidence="2 3">
    <name type="scientific">Knipowitschia caucasica</name>
    <name type="common">Caucasian dwarf goby</name>
    <name type="synonym">Pomatoschistus caucasicus</name>
    <dbReference type="NCBI Taxonomy" id="637954"/>
    <lineage>
        <taxon>Eukaryota</taxon>
        <taxon>Metazoa</taxon>
        <taxon>Chordata</taxon>
        <taxon>Craniata</taxon>
        <taxon>Vertebrata</taxon>
        <taxon>Euteleostomi</taxon>
        <taxon>Actinopterygii</taxon>
        <taxon>Neopterygii</taxon>
        <taxon>Teleostei</taxon>
        <taxon>Neoteleostei</taxon>
        <taxon>Acanthomorphata</taxon>
        <taxon>Gobiaria</taxon>
        <taxon>Gobiiformes</taxon>
        <taxon>Gobioidei</taxon>
        <taxon>Gobiidae</taxon>
        <taxon>Gobiinae</taxon>
        <taxon>Knipowitschia</taxon>
    </lineage>
</organism>
<dbReference type="PANTHER" id="PTHR15593">
    <property type="entry name" value="PHOSPHATIDYLINOSITOL 3-KINASE REGULATORY SUBUNIT"/>
    <property type="match status" value="1"/>
</dbReference>
<dbReference type="PANTHER" id="PTHR15593:SF1">
    <property type="entry name" value="PHOSPHOINOSITIDE 3-KINASE REGULATORY SUBUNIT 6"/>
    <property type="match status" value="1"/>
</dbReference>
<dbReference type="AlphaFoldDB" id="A0AAV2KEY0"/>
<sequence>MDDPRVGSVRPSPAEVVIRNMVKALFKENSPAALDKGMLRWNLHKKVQAHPSCTLALVKKLVKQLQKCIDELQACLPNMNIIPILHTLYYVVLQSPVIISAKLYQTIYCCLMKLLILPVPVCAVALSTLKNIRTELFTPGSLYHRRVTAEQSLSNVHLKLQEKVFLLVDPQWFSGSLEAVVRADLEVCNSLRDPLLQKRNTVLRLLQFGLGDSCHSSTLQYRLQCLGDQSLEDFFHQTVLAVEKGVQEGLKGWRNYIDNLQTIYAKIVSSSDEVIDHEDITFHSINMPYPEINFILWKQEEELWDILTKFSLSSSCDLDEKNGRALVQSTDNGIKKDFKEHSAPSESPRRSMSTFSRRKAFKETKSGNQLSLMHDKMESFSNNSFSREQRSHTALIVVMGDDRILGKLACAYRSIREKESKHIRLTKKMNLQFYYVPVADVSLQPDASVQEESRLSIAEFLGKADPWYNSNINILQTAIPKIAGMHMDNNKPSEQNLFFLDTLAYYLRCGLQKVNLPLYKVSMTRCSNEVSSDIEEVFVSSLEADVSDFKHLKAKTTETCKHRPRKRSVGVYGGVMSVSYLQTYVSKREQWKGVCPMACSAVITSEPSATHGEGCLGVKFNSVNPGENTSEEKIFTKIISIKAMENRTLEVCLDKDLARTYRDIQRIEVSPFVDPGCDISSRFSMSMTQDLLLSKYEQCCQLNQDEEEQADRRLSRPVSGRCLQIPPLSRQGMPPSLPHALPPPPGPQAYRNWPRDGHQASPNTCMEPPGRPAIQTLRQKENFDCRMSSFVFDHRPAFSSHPACRCAQDRLQ</sequence>
<feature type="compositionally biased region" description="Basic and acidic residues" evidence="1">
    <location>
        <begin position="336"/>
        <end position="349"/>
    </location>
</feature>
<feature type="region of interest" description="Disordered" evidence="1">
    <location>
        <begin position="742"/>
        <end position="772"/>
    </location>
</feature>
<gene>
    <name evidence="2" type="ORF">KC01_LOCUS18286</name>
</gene>
<dbReference type="Pfam" id="PF10486">
    <property type="entry name" value="PI3K_1B_p101"/>
    <property type="match status" value="2"/>
</dbReference>
<dbReference type="InterPro" id="IPR019522">
    <property type="entry name" value="PIK3R5/6"/>
</dbReference>
<evidence type="ECO:0008006" key="4">
    <source>
        <dbReference type="Google" id="ProtNLM"/>
    </source>
</evidence>
<dbReference type="GO" id="GO:0046935">
    <property type="term" value="F:1-phosphatidylinositol-3-kinase regulator activity"/>
    <property type="evidence" value="ECO:0007669"/>
    <property type="project" value="InterPro"/>
</dbReference>